<dbReference type="AlphaFoldDB" id="A0A9N9QSJ0"/>
<evidence type="ECO:0000313" key="2">
    <source>
        <dbReference type="EMBL" id="CAG9772426.1"/>
    </source>
</evidence>
<reference evidence="2" key="1">
    <citation type="submission" date="2022-01" db="EMBL/GenBank/DDBJ databases">
        <authorList>
            <person name="King R."/>
        </authorList>
    </citation>
    <scope>NUCLEOTIDE SEQUENCE</scope>
</reference>
<evidence type="ECO:0000313" key="3">
    <source>
        <dbReference type="Proteomes" id="UP001152799"/>
    </source>
</evidence>
<keyword evidence="3" id="KW-1185">Reference proteome</keyword>
<feature type="region of interest" description="Disordered" evidence="1">
    <location>
        <begin position="137"/>
        <end position="188"/>
    </location>
</feature>
<gene>
    <name evidence="2" type="ORF">CEUTPL_LOCUS12838</name>
</gene>
<sequence>MSTNRHPAVAHYTSQLGTVQVRMQEPCSMDEHEIEHLVSEERSSHIPPVTPDHLDTKGVNDSPNGYVNGIKKHSQLNGNAMNGHVHITENPQFYAFECNGNMAKNKSEPLLRHYEEDSNSNVKPSKFYDFYKIFDSPKKPKESQHHSPYSSKSNGSIQDDSLNSTQLTFLNDSINSQRRLSPVLEPNG</sequence>
<feature type="compositionally biased region" description="Polar residues" evidence="1">
    <location>
        <begin position="146"/>
        <end position="179"/>
    </location>
</feature>
<proteinExistence type="predicted"/>
<name>A0A9N9QSJ0_9CUCU</name>
<evidence type="ECO:0000256" key="1">
    <source>
        <dbReference type="SAM" id="MobiDB-lite"/>
    </source>
</evidence>
<accession>A0A9N9QSJ0</accession>
<protein>
    <submittedName>
        <fullName evidence="2">Uncharacterized protein</fullName>
    </submittedName>
</protein>
<organism evidence="2 3">
    <name type="scientific">Ceutorhynchus assimilis</name>
    <name type="common">cabbage seed weevil</name>
    <dbReference type="NCBI Taxonomy" id="467358"/>
    <lineage>
        <taxon>Eukaryota</taxon>
        <taxon>Metazoa</taxon>
        <taxon>Ecdysozoa</taxon>
        <taxon>Arthropoda</taxon>
        <taxon>Hexapoda</taxon>
        <taxon>Insecta</taxon>
        <taxon>Pterygota</taxon>
        <taxon>Neoptera</taxon>
        <taxon>Endopterygota</taxon>
        <taxon>Coleoptera</taxon>
        <taxon>Polyphaga</taxon>
        <taxon>Cucujiformia</taxon>
        <taxon>Curculionidae</taxon>
        <taxon>Ceutorhynchinae</taxon>
        <taxon>Ceutorhynchus</taxon>
    </lineage>
</organism>
<dbReference type="OrthoDB" id="6764995at2759"/>
<dbReference type="EMBL" id="OU892284">
    <property type="protein sequence ID" value="CAG9772426.1"/>
    <property type="molecule type" value="Genomic_DNA"/>
</dbReference>
<dbReference type="Proteomes" id="UP001152799">
    <property type="component" value="Chromosome 8"/>
</dbReference>